<sequence>MDSEVRRLYDKFETRISKDNMLHVLSAVEGPACLVGGWAVYLTVNEKYEELYGRTYQESRDIDIAFHFSKNETADSLHISPFYQAVQALKNLEYEWSGFRLLREYDRDSMVPLAQEAAKKRPSFELFRLYVDLIADNVPENFQDVMGFTPVNQRIFEPIFTENLSVTKEISGVKVTLPAIEVLVASKTISMPDRPPDHKKTKDIMDVFTLIWQSEDRLAEMKADMLRLLSKYHGQEHPQKYVEQAFAKVSQSDCDDAAKPLGIDPAMITDALDNFARLPV</sequence>
<proteinExistence type="predicted"/>
<gene>
    <name evidence="1" type="ordered locus">CENSYa_0572</name>
</gene>
<dbReference type="EMBL" id="DP000238">
    <property type="protein sequence ID" value="ABK77205.1"/>
    <property type="molecule type" value="Genomic_DNA"/>
</dbReference>
<organism evidence="1 2">
    <name type="scientific">Cenarchaeum symbiosum (strain A)</name>
    <dbReference type="NCBI Taxonomy" id="414004"/>
    <lineage>
        <taxon>Archaea</taxon>
        <taxon>Nitrososphaerota</taxon>
        <taxon>Candidatus Cenarchaeales</taxon>
        <taxon>Candidatus Cenarchaeaceae</taxon>
        <taxon>Candidatus Cenarchaeum</taxon>
    </lineage>
</organism>
<dbReference type="EnsemblBacteria" id="ABK77205">
    <property type="protein sequence ID" value="ABK77205"/>
    <property type="gene ID" value="CENSYa_0572"/>
</dbReference>
<name>A0RV38_CENSY</name>
<reference evidence="1 2" key="1">
    <citation type="journal article" date="2006" name="Proc. Natl. Acad. Sci. U.S.A.">
        <title>Genomic analysis of the uncultivated marine crenarchaeote Cenarchaeum symbiosum.</title>
        <authorList>
            <person name="Hallam S.J."/>
            <person name="Konstantinidis K.T."/>
            <person name="Putnam N."/>
            <person name="Schleper C."/>
            <person name="Watanabe Y."/>
            <person name="Sugahara J."/>
            <person name="Preston C."/>
            <person name="de la Torre J."/>
            <person name="Richardson P.M."/>
            <person name="DeLong E.F."/>
        </authorList>
    </citation>
    <scope>NUCLEOTIDE SEQUENCE [LARGE SCALE GENOMIC DNA]</scope>
    <source>
        <strain evidence="2">A</strain>
    </source>
</reference>
<keyword evidence="2" id="KW-1185">Reference proteome</keyword>
<evidence type="ECO:0000313" key="2">
    <source>
        <dbReference type="Proteomes" id="UP000000758"/>
    </source>
</evidence>
<evidence type="ECO:0008006" key="3">
    <source>
        <dbReference type="Google" id="ProtNLM"/>
    </source>
</evidence>
<dbReference type="KEGG" id="csy:CENSYa_0572"/>
<evidence type="ECO:0000313" key="1">
    <source>
        <dbReference type="EMBL" id="ABK77205.1"/>
    </source>
</evidence>
<accession>A0RV38</accession>
<dbReference type="Proteomes" id="UP000000758">
    <property type="component" value="Chromosome"/>
</dbReference>
<dbReference type="HOGENOM" id="CLU_089547_0_0_2"/>
<dbReference type="AlphaFoldDB" id="A0RV38"/>
<protein>
    <recommendedName>
        <fullName evidence="3">Nucleotidyl transferase AbiEii/AbiGii toxin family protein</fullName>
    </recommendedName>
</protein>